<dbReference type="AlphaFoldDB" id="A0A0K2UK99"/>
<keyword evidence="1" id="KW-0732">Signal</keyword>
<name>A0A0K2UK99_LEPSM</name>
<protein>
    <submittedName>
        <fullName evidence="2">Uncharacterized protein</fullName>
    </submittedName>
</protein>
<feature type="signal peptide" evidence="1">
    <location>
        <begin position="1"/>
        <end position="29"/>
    </location>
</feature>
<evidence type="ECO:0000313" key="2">
    <source>
        <dbReference type="EMBL" id="CDW38714.1"/>
    </source>
</evidence>
<proteinExistence type="predicted"/>
<reference evidence="2" key="1">
    <citation type="submission" date="2014-05" db="EMBL/GenBank/DDBJ databases">
        <authorList>
            <person name="Chronopoulou M."/>
        </authorList>
    </citation>
    <scope>NUCLEOTIDE SEQUENCE</scope>
    <source>
        <tissue evidence="2">Whole organism</tissue>
    </source>
</reference>
<evidence type="ECO:0000256" key="1">
    <source>
        <dbReference type="SAM" id="SignalP"/>
    </source>
</evidence>
<accession>A0A0K2UK99</accession>
<sequence>MFPSCVLKILGIFLIISAMELIYLKSVEGELRGGIAVNKFSNNNPSNDCIDITRVENWAKINIILNRDVTRGPILKYFPRRLHIFQWLYHIEKG</sequence>
<dbReference type="EMBL" id="HACA01021353">
    <property type="protein sequence ID" value="CDW38714.1"/>
    <property type="molecule type" value="Transcribed_RNA"/>
</dbReference>
<feature type="chain" id="PRO_5005488804" evidence="1">
    <location>
        <begin position="30"/>
        <end position="94"/>
    </location>
</feature>
<organism evidence="2">
    <name type="scientific">Lepeophtheirus salmonis</name>
    <name type="common">Salmon louse</name>
    <name type="synonym">Caligus salmonis</name>
    <dbReference type="NCBI Taxonomy" id="72036"/>
    <lineage>
        <taxon>Eukaryota</taxon>
        <taxon>Metazoa</taxon>
        <taxon>Ecdysozoa</taxon>
        <taxon>Arthropoda</taxon>
        <taxon>Crustacea</taxon>
        <taxon>Multicrustacea</taxon>
        <taxon>Hexanauplia</taxon>
        <taxon>Copepoda</taxon>
        <taxon>Siphonostomatoida</taxon>
        <taxon>Caligidae</taxon>
        <taxon>Lepeophtheirus</taxon>
    </lineage>
</organism>